<protein>
    <recommendedName>
        <fullName evidence="3">Calcineurin-like phosphoesterase domain-containing protein</fullName>
    </recommendedName>
</protein>
<name>A0ABQ1TGZ0_9BACT</name>
<reference evidence="5" key="1">
    <citation type="journal article" date="2019" name="Int. J. Syst. Evol. Microbiol.">
        <title>The Global Catalogue of Microorganisms (GCM) 10K type strain sequencing project: providing services to taxonomists for standard genome sequencing and annotation.</title>
        <authorList>
            <consortium name="The Broad Institute Genomics Platform"/>
            <consortium name="The Broad Institute Genome Sequencing Center for Infectious Disease"/>
            <person name="Wu L."/>
            <person name="Ma J."/>
        </authorList>
    </citation>
    <scope>NUCLEOTIDE SEQUENCE [LARGE SCALE GENOMIC DNA]</scope>
    <source>
        <strain evidence="5">CGMCC 1.15197</strain>
    </source>
</reference>
<dbReference type="Proteomes" id="UP000632273">
    <property type="component" value="Unassembled WGS sequence"/>
</dbReference>
<dbReference type="InterPro" id="IPR029052">
    <property type="entry name" value="Metallo-depent_PP-like"/>
</dbReference>
<dbReference type="Pfam" id="PF00149">
    <property type="entry name" value="Metallophos"/>
    <property type="match status" value="1"/>
</dbReference>
<proteinExistence type="predicted"/>
<dbReference type="RefSeq" id="WP_188809828.1">
    <property type="nucleotide sequence ID" value="NZ_BMHT01000001.1"/>
</dbReference>
<dbReference type="EMBL" id="BMHT01000001">
    <property type="protein sequence ID" value="GGE93687.1"/>
    <property type="molecule type" value="Genomic_DNA"/>
</dbReference>
<keyword evidence="2" id="KW-0378">Hydrolase</keyword>
<evidence type="ECO:0000259" key="3">
    <source>
        <dbReference type="Pfam" id="PF00149"/>
    </source>
</evidence>
<evidence type="ECO:0000256" key="1">
    <source>
        <dbReference type="ARBA" id="ARBA00022723"/>
    </source>
</evidence>
<evidence type="ECO:0000313" key="5">
    <source>
        <dbReference type="Proteomes" id="UP000632273"/>
    </source>
</evidence>
<keyword evidence="5" id="KW-1185">Reference proteome</keyword>
<dbReference type="InterPro" id="IPR004843">
    <property type="entry name" value="Calcineurin-like_PHP"/>
</dbReference>
<comment type="caution">
    <text evidence="4">The sequence shown here is derived from an EMBL/GenBank/DDBJ whole genome shotgun (WGS) entry which is preliminary data.</text>
</comment>
<dbReference type="PANTHER" id="PTHR31302:SF31">
    <property type="entry name" value="PHOSPHODIESTERASE YAEI"/>
    <property type="match status" value="1"/>
</dbReference>
<dbReference type="CDD" id="cd07385">
    <property type="entry name" value="MPP_YkuE_C"/>
    <property type="match status" value="1"/>
</dbReference>
<keyword evidence="1" id="KW-0479">Metal-binding</keyword>
<dbReference type="InterPro" id="IPR051158">
    <property type="entry name" value="Metallophosphoesterase_sf"/>
</dbReference>
<dbReference type="PANTHER" id="PTHR31302">
    <property type="entry name" value="TRANSMEMBRANE PROTEIN WITH METALLOPHOSPHOESTERASE DOMAIN-RELATED"/>
    <property type="match status" value="1"/>
</dbReference>
<sequence length="274" mass="30431">MLQTRRRFLRHTLAALATIGAAGTVFFDGFFIKLTTFQLRKNPQPTATLKIVQISDLHLKSVHFGLRRMCQRINQLHPDLLVLTGDSLDDATKLGNLDELLGLLDATIPKIAVLGNWDYWSHVDLEQLRQVYARHNCQLLVNQTTSLLLQNKRIAISGTDDLVGGAADYAKTIADYQPADYHLLLTHCPQYYDFIVTQYHAAPPIDLVLAGHTHGGQVTFLGFAPYLPPGSGRYVAGWYTAQQPPLYVSQGVGTSVLPIRLGPRAEVTLFTIDL</sequence>
<feature type="domain" description="Calcineurin-like phosphoesterase" evidence="3">
    <location>
        <begin position="49"/>
        <end position="215"/>
    </location>
</feature>
<evidence type="ECO:0000313" key="4">
    <source>
        <dbReference type="EMBL" id="GGE93687.1"/>
    </source>
</evidence>
<accession>A0ABQ1TGZ0</accession>
<gene>
    <name evidence="4" type="ORF">GCM10011383_00490</name>
</gene>
<evidence type="ECO:0000256" key="2">
    <source>
        <dbReference type="ARBA" id="ARBA00022801"/>
    </source>
</evidence>
<organism evidence="4 5">
    <name type="scientific">Hymenobacter cavernae</name>
    <dbReference type="NCBI Taxonomy" id="2044852"/>
    <lineage>
        <taxon>Bacteria</taxon>
        <taxon>Pseudomonadati</taxon>
        <taxon>Bacteroidota</taxon>
        <taxon>Cytophagia</taxon>
        <taxon>Cytophagales</taxon>
        <taxon>Hymenobacteraceae</taxon>
        <taxon>Hymenobacter</taxon>
    </lineage>
</organism>
<dbReference type="Gene3D" id="3.60.21.10">
    <property type="match status" value="1"/>
</dbReference>
<dbReference type="SUPFAM" id="SSF56300">
    <property type="entry name" value="Metallo-dependent phosphatases"/>
    <property type="match status" value="1"/>
</dbReference>